<evidence type="ECO:0000313" key="1">
    <source>
        <dbReference type="EMBL" id="MBB5143957.1"/>
    </source>
</evidence>
<sequence length="706" mass="77855">MAIRIQQYATPPRRVQVGGIDPGFQQALVRNVGQDAAASTAQAMLDAGKQLTEIGIKEYVSQETARVSQALQDYKTQLSTEQERFTKENQGQNALGAGEHFDSFARDTAAPLAEKFSGKFRTMFMQDAAAFGLRFTEQGQSYASQQEKMWKKSAWDGDVAQAMDAIAQDPGNREFIETSLASLKGRYADLFPGMDNRAIDAEINHKASGIIIDSFLAKEDVGRAREAFTQYKDILGATAPQYEARINSLGRELQARARAERAERQFDVHARLQDSIAAWRQGQDAPTAPTQKEVVSAYGAEKGTRIWQEVESARAFGADIQAMSTLTPEEQIKMLADRKPQPGDGYASSLADYTRLEHAVKVDQELRQKDPIGYLLGKDRGVQTAFKSWQESPTPENAQTYAAKIQAAGAARGMRQSEVESPPLLPDSAAKDLAWRVANSDKPAEILEQQQSAWGQHWPSVERQLVTEGKMPTGLRVVASGMDKESGGLLASTYRNPKYKEQAKDVLGLTESSFKDLRERVHGELEQFTATLQAQGDLEMAATITDSATRLTLEYMQRGFDVKDAARKASEDVALNRYRLVEQGDGYYRVPSKVDADAIAKGARSALLDIASKPESITVPKASGGLTSQFIAQSASSVIKRDGEWVTAPDESGLNLYVQGRPVRDTQGKIIFRSWADLVRIGSEDKQYQRPTIEDIMNEYDIGGHK</sequence>
<organism evidence="1 2">
    <name type="scientific">Desulfovibrio intestinalis</name>
    <dbReference type="NCBI Taxonomy" id="58621"/>
    <lineage>
        <taxon>Bacteria</taxon>
        <taxon>Pseudomonadati</taxon>
        <taxon>Thermodesulfobacteriota</taxon>
        <taxon>Desulfovibrionia</taxon>
        <taxon>Desulfovibrionales</taxon>
        <taxon>Desulfovibrionaceae</taxon>
        <taxon>Desulfovibrio</taxon>
    </lineage>
</organism>
<dbReference type="AlphaFoldDB" id="A0A7W8FHK3"/>
<proteinExistence type="predicted"/>
<dbReference type="EMBL" id="JACHGO010000005">
    <property type="protein sequence ID" value="MBB5143957.1"/>
    <property type="molecule type" value="Genomic_DNA"/>
</dbReference>
<evidence type="ECO:0000313" key="2">
    <source>
        <dbReference type="Proteomes" id="UP000539075"/>
    </source>
</evidence>
<name>A0A7W8FHK3_9BACT</name>
<dbReference type="RefSeq" id="WP_183719955.1">
    <property type="nucleotide sequence ID" value="NZ_JACHGO010000005.1"/>
</dbReference>
<gene>
    <name evidence="1" type="ORF">HNQ38_002057</name>
</gene>
<protein>
    <submittedName>
        <fullName evidence="1">Uncharacterized protein</fullName>
    </submittedName>
</protein>
<accession>A0A7W8FHK3</accession>
<reference evidence="1 2" key="1">
    <citation type="submission" date="2020-08" db="EMBL/GenBank/DDBJ databases">
        <title>Genomic Encyclopedia of Type Strains, Phase IV (KMG-IV): sequencing the most valuable type-strain genomes for metagenomic binning, comparative biology and taxonomic classification.</title>
        <authorList>
            <person name="Goeker M."/>
        </authorList>
    </citation>
    <scope>NUCLEOTIDE SEQUENCE [LARGE SCALE GENOMIC DNA]</scope>
    <source>
        <strain evidence="1 2">DSM 11275</strain>
    </source>
</reference>
<keyword evidence="2" id="KW-1185">Reference proteome</keyword>
<comment type="caution">
    <text evidence="1">The sequence shown here is derived from an EMBL/GenBank/DDBJ whole genome shotgun (WGS) entry which is preliminary data.</text>
</comment>
<dbReference type="Proteomes" id="UP000539075">
    <property type="component" value="Unassembled WGS sequence"/>
</dbReference>